<protein>
    <recommendedName>
        <fullName evidence="3">Na(+)-translocating NADH-quinone reductase subunit E</fullName>
    </recommendedName>
</protein>
<dbReference type="HOGENOM" id="CLU_191465_0_0_6"/>
<evidence type="ECO:0000313" key="2">
    <source>
        <dbReference type="Proteomes" id="UP000000639"/>
    </source>
</evidence>
<dbReference type="eggNOG" id="COG2991">
    <property type="taxonomic scope" value="Bacteria"/>
</dbReference>
<dbReference type="EMBL" id="CP000510">
    <property type="protein sequence ID" value="ABM02605.1"/>
    <property type="molecule type" value="Genomic_DNA"/>
</dbReference>
<organism evidence="1 2">
    <name type="scientific">Psychromonas ingrahamii (strain DSM 17664 / CCUG 51855 / 37)</name>
    <dbReference type="NCBI Taxonomy" id="357804"/>
    <lineage>
        <taxon>Bacteria</taxon>
        <taxon>Pseudomonadati</taxon>
        <taxon>Pseudomonadota</taxon>
        <taxon>Gammaproteobacteria</taxon>
        <taxon>Alteromonadales</taxon>
        <taxon>Psychromonadaceae</taxon>
        <taxon>Psychromonas</taxon>
    </lineage>
</organism>
<dbReference type="Proteomes" id="UP000000639">
    <property type="component" value="Chromosome"/>
</dbReference>
<dbReference type="RefSeq" id="WP_011769164.1">
    <property type="nucleotide sequence ID" value="NC_008709.1"/>
</dbReference>
<reference evidence="1 2" key="1">
    <citation type="submission" date="2007-01" db="EMBL/GenBank/DDBJ databases">
        <title>Complete sequence of Psychromonas ingrahamii 37.</title>
        <authorList>
            <consortium name="US DOE Joint Genome Institute"/>
            <person name="Copeland A."/>
            <person name="Lucas S."/>
            <person name="Lapidus A."/>
            <person name="Barry K."/>
            <person name="Detter J.C."/>
            <person name="Glavina del Rio T."/>
            <person name="Hammon N."/>
            <person name="Israni S."/>
            <person name="Dalin E."/>
            <person name="Tice H."/>
            <person name="Pitluck S."/>
            <person name="Thompson L.S."/>
            <person name="Brettin T."/>
            <person name="Bruce D."/>
            <person name="Han C."/>
            <person name="Tapia R."/>
            <person name="Schmutz J."/>
            <person name="Larimer F."/>
            <person name="Land M."/>
            <person name="Hauser L."/>
            <person name="Kyrpides N."/>
            <person name="Ivanova N."/>
            <person name="Staley J."/>
            <person name="Richardson P."/>
        </authorList>
    </citation>
    <scope>NUCLEOTIDE SEQUENCE [LARGE SCALE GENOMIC DNA]</scope>
    <source>
        <strain evidence="1 2">37</strain>
    </source>
</reference>
<dbReference type="STRING" id="357804.Ping_0753"/>
<name>A1SSZ0_PSYIN</name>
<evidence type="ECO:0008006" key="3">
    <source>
        <dbReference type="Google" id="ProtNLM"/>
    </source>
</evidence>
<dbReference type="PANTHER" id="PTHR40691:SF1">
    <property type="entry name" value="EXPORTED PROTEIN"/>
    <property type="match status" value="1"/>
</dbReference>
<dbReference type="PANTHER" id="PTHR40691">
    <property type="entry name" value="(NA+)-NQR MATURATION NQRM"/>
    <property type="match status" value="1"/>
</dbReference>
<keyword evidence="2" id="KW-1185">Reference proteome</keyword>
<evidence type="ECO:0000313" key="1">
    <source>
        <dbReference type="EMBL" id="ABM02605.1"/>
    </source>
</evidence>
<dbReference type="Pfam" id="PF04400">
    <property type="entry name" value="NqrM"/>
    <property type="match status" value="1"/>
</dbReference>
<gene>
    <name evidence="1" type="ordered locus">Ping_0753</name>
</gene>
<accession>A1SSZ0</accession>
<sequence>MIYFLATFTVFLLVVVGMAIGYIFDKKTIGGSCGGLASVGIDKECDCPDPCDKRLEKEAQQLRTDRLMAAPRII</sequence>
<dbReference type="AlphaFoldDB" id="A1SSZ0"/>
<dbReference type="KEGG" id="pin:Ping_0753"/>
<dbReference type="InterPro" id="IPR007495">
    <property type="entry name" value="NqrM"/>
</dbReference>
<proteinExistence type="predicted"/>